<feature type="compositionally biased region" description="Basic and acidic residues" evidence="1">
    <location>
        <begin position="82"/>
        <end position="96"/>
    </location>
</feature>
<organism evidence="2 3">
    <name type="scientific">Synechococcus phage S-CAM7</name>
    <dbReference type="NCBI Taxonomy" id="1883368"/>
    <lineage>
        <taxon>Viruses</taxon>
        <taxon>Duplodnaviria</taxon>
        <taxon>Heunggongvirae</taxon>
        <taxon>Uroviricota</taxon>
        <taxon>Caudoviricetes</taxon>
        <taxon>Pantevenvirales</taxon>
        <taxon>Kyanoviridae</taxon>
        <taxon>Mazuvirus</taxon>
        <taxon>Mazuvirus scam7</taxon>
    </lineage>
</organism>
<reference evidence="2 3" key="1">
    <citation type="submission" date="2020-06" db="EMBL/GenBank/DDBJ databases">
        <authorList>
            <person name="Puxty R.J."/>
            <person name="Weihe C."/>
            <person name="Marston M.F."/>
            <person name="Martiny J.B.H."/>
        </authorList>
    </citation>
    <scope>NUCLEOTIDE SEQUENCE [LARGE SCALE GENOMIC DNA]</scope>
    <source>
        <strain evidence="2">0809CC03</strain>
    </source>
</reference>
<accession>A0A7D5K8L4</accession>
<feature type="region of interest" description="Disordered" evidence="1">
    <location>
        <begin position="40"/>
        <end position="106"/>
    </location>
</feature>
<name>A0A7D5K8L4_9CAUD</name>
<proteinExistence type="predicted"/>
<dbReference type="Proteomes" id="UP000510897">
    <property type="component" value="Segment"/>
</dbReference>
<protein>
    <submittedName>
        <fullName evidence="2">Uncharacterized protein</fullName>
    </submittedName>
</protein>
<reference evidence="2 3" key="2">
    <citation type="submission" date="2020-07" db="EMBL/GenBank/DDBJ databases">
        <title>Signatures of coevolution in a cyanophage population.</title>
        <authorList>
            <person name="Abebe J."/>
        </authorList>
    </citation>
    <scope>NUCLEOTIDE SEQUENCE [LARGE SCALE GENOMIC DNA]</scope>
    <source>
        <strain evidence="2">0809CC03</strain>
    </source>
</reference>
<evidence type="ECO:0000313" key="3">
    <source>
        <dbReference type="Proteomes" id="UP000510897"/>
    </source>
</evidence>
<dbReference type="EMBL" id="MT586120">
    <property type="protein sequence ID" value="QLF86188.1"/>
    <property type="molecule type" value="Genomic_DNA"/>
</dbReference>
<evidence type="ECO:0000256" key="1">
    <source>
        <dbReference type="SAM" id="MobiDB-lite"/>
    </source>
</evidence>
<sequence>MAKQDKKRCKECEGMGKDCKCSKKGKGGYFGFDQNMDDYTMDSGHGSDEGGDGGGMSEGIRMPKAPSDADKSMQGASRQRKEKTLSDFRSAADDAKKRQKYKDENDDLAVTRMKKGVRFYDKKGSGYLKGGKKTYD</sequence>
<gene>
    <name evidence="2" type="ORF">CC030809_00132</name>
</gene>
<evidence type="ECO:0000313" key="2">
    <source>
        <dbReference type="EMBL" id="QLF86188.1"/>
    </source>
</evidence>